<organism evidence="1 2">
    <name type="scientific">Racocetra persica</name>
    <dbReference type="NCBI Taxonomy" id="160502"/>
    <lineage>
        <taxon>Eukaryota</taxon>
        <taxon>Fungi</taxon>
        <taxon>Fungi incertae sedis</taxon>
        <taxon>Mucoromycota</taxon>
        <taxon>Glomeromycotina</taxon>
        <taxon>Glomeromycetes</taxon>
        <taxon>Diversisporales</taxon>
        <taxon>Gigasporaceae</taxon>
        <taxon>Racocetra</taxon>
    </lineage>
</organism>
<name>A0ACA9SC75_9GLOM</name>
<dbReference type="Proteomes" id="UP000789920">
    <property type="component" value="Unassembled WGS sequence"/>
</dbReference>
<reference evidence="1" key="1">
    <citation type="submission" date="2021-06" db="EMBL/GenBank/DDBJ databases">
        <authorList>
            <person name="Kallberg Y."/>
            <person name="Tangrot J."/>
            <person name="Rosling A."/>
        </authorList>
    </citation>
    <scope>NUCLEOTIDE SEQUENCE</scope>
    <source>
        <strain evidence="1">MA461A</strain>
    </source>
</reference>
<protein>
    <submittedName>
        <fullName evidence="1">22115_t:CDS:1</fullName>
    </submittedName>
</protein>
<dbReference type="EMBL" id="CAJVQC010106603">
    <property type="protein sequence ID" value="CAG8833474.1"/>
    <property type="molecule type" value="Genomic_DNA"/>
</dbReference>
<evidence type="ECO:0000313" key="2">
    <source>
        <dbReference type="Proteomes" id="UP000789920"/>
    </source>
</evidence>
<proteinExistence type="predicted"/>
<feature type="non-terminal residue" evidence="1">
    <location>
        <position position="125"/>
    </location>
</feature>
<comment type="caution">
    <text evidence="1">The sequence shown here is derived from an EMBL/GenBank/DDBJ whole genome shotgun (WGS) entry which is preliminary data.</text>
</comment>
<sequence>IFPKLMLDEHFPNSLIARYYGVNVVHSNGDVTYNEVQEDITNPYFIYFPILNCIPFLNKQRFKRVEKLDNLFDEIVEKKRKALTNENTQKQGDLLELMLKACEDPENPKLTDIEFRNNLGVFMLA</sequence>
<accession>A0ACA9SC75</accession>
<gene>
    <name evidence="1" type="ORF">RPERSI_LOCUS28837</name>
</gene>
<feature type="non-terminal residue" evidence="1">
    <location>
        <position position="1"/>
    </location>
</feature>
<evidence type="ECO:0000313" key="1">
    <source>
        <dbReference type="EMBL" id="CAG8833474.1"/>
    </source>
</evidence>
<keyword evidence="2" id="KW-1185">Reference proteome</keyword>